<dbReference type="STRING" id="117157.SAMN04489717_3715"/>
<proteinExistence type="predicted"/>
<reference evidence="1 2" key="1">
    <citation type="submission" date="2016-10" db="EMBL/GenBank/DDBJ databases">
        <authorList>
            <person name="de Groot N.N."/>
        </authorList>
    </citation>
    <scope>NUCLEOTIDE SEQUENCE [LARGE SCALE GENOMIC DNA]</scope>
    <source>
        <strain evidence="1 2">DSM 22024</strain>
    </source>
</reference>
<dbReference type="Proteomes" id="UP000198983">
    <property type="component" value="Chromosome I"/>
</dbReference>
<dbReference type="EMBL" id="LT629732">
    <property type="protein sequence ID" value="SDS74274.1"/>
    <property type="molecule type" value="Genomic_DNA"/>
</dbReference>
<dbReference type="OrthoDB" id="9941175at2"/>
<dbReference type="AlphaFoldDB" id="A0A1H1UP01"/>
<dbReference type="RefSeq" id="WP_092654876.1">
    <property type="nucleotide sequence ID" value="NZ_LT629732.1"/>
</dbReference>
<gene>
    <name evidence="1" type="ORF">SAMN04489717_3715</name>
</gene>
<accession>A0A1H1UP01</accession>
<protein>
    <submittedName>
        <fullName evidence="1">Uncharacterized protein</fullName>
    </submittedName>
</protein>
<sequence length="112" mass="11827">MRPANPAEIISGIEHGLAHRSGTGALTREAVEALDVVQHALAYCDPAGGMESWRNALRSGALSDVARTAVTQMVHDLNAAIERGEEDRVTGVCDCLQVLFPDEAGTTRGTAE</sequence>
<organism evidence="1 2">
    <name type="scientific">Actinopolymorpha singaporensis</name>
    <dbReference type="NCBI Taxonomy" id="117157"/>
    <lineage>
        <taxon>Bacteria</taxon>
        <taxon>Bacillati</taxon>
        <taxon>Actinomycetota</taxon>
        <taxon>Actinomycetes</taxon>
        <taxon>Propionibacteriales</taxon>
        <taxon>Actinopolymorphaceae</taxon>
        <taxon>Actinopolymorpha</taxon>
    </lineage>
</organism>
<evidence type="ECO:0000313" key="2">
    <source>
        <dbReference type="Proteomes" id="UP000198983"/>
    </source>
</evidence>
<keyword evidence="2" id="KW-1185">Reference proteome</keyword>
<evidence type="ECO:0000313" key="1">
    <source>
        <dbReference type="EMBL" id="SDS74274.1"/>
    </source>
</evidence>
<name>A0A1H1UP01_9ACTN</name>